<protein>
    <submittedName>
        <fullName evidence="1">Single-stranded DNA-binding protein</fullName>
    </submittedName>
</protein>
<accession>A0A4P6YS18</accession>
<dbReference type="Proteomes" id="UP000292886">
    <property type="component" value="Chromosome"/>
</dbReference>
<proteinExistence type="predicted"/>
<dbReference type="KEGG" id="wei:EQG49_02495"/>
<organism evidence="1 2">
    <name type="scientific">Periweissella cryptocerci</name>
    <dbReference type="NCBI Taxonomy" id="2506420"/>
    <lineage>
        <taxon>Bacteria</taxon>
        <taxon>Bacillati</taxon>
        <taxon>Bacillota</taxon>
        <taxon>Bacilli</taxon>
        <taxon>Lactobacillales</taxon>
        <taxon>Lactobacillaceae</taxon>
        <taxon>Periweissella</taxon>
    </lineage>
</organism>
<evidence type="ECO:0000313" key="2">
    <source>
        <dbReference type="Proteomes" id="UP000292886"/>
    </source>
</evidence>
<dbReference type="InterPro" id="IPR007499">
    <property type="entry name" value="ERF_bacteria_virus"/>
</dbReference>
<dbReference type="GO" id="GO:0003677">
    <property type="term" value="F:DNA binding"/>
    <property type="evidence" value="ECO:0007669"/>
    <property type="project" value="UniProtKB-KW"/>
</dbReference>
<sequence>MKELAQIQQNVKVPKAQNNTFGKYKYRNAEDILRAVKPALAEAKAVINLSDDVVLIGERYYIKATATITNSEGETASSTAFAREPLAKKGMDESQITGSASSYARKYALSGLLGIDDTDDPDSMDNRQNNAVNKVDPLAQALMDNKQRYTKISQITGMGINDVGKQAMLDYEQETGKKFNKHALGDVKTMGLLLDKKIRARQQESNPVPIA</sequence>
<dbReference type="RefSeq" id="WP_133362492.1">
    <property type="nucleotide sequence ID" value="NZ_CP037940.1"/>
</dbReference>
<dbReference type="Pfam" id="PF04404">
    <property type="entry name" value="ERF"/>
    <property type="match status" value="1"/>
</dbReference>
<dbReference type="OrthoDB" id="1625426at2"/>
<reference evidence="2" key="1">
    <citation type="submission" date="2019-03" db="EMBL/GenBank/DDBJ databases">
        <title>Weissella sp. 26KH-42 Genome sequencing.</title>
        <authorList>
            <person name="Heo J."/>
            <person name="Kim S.-J."/>
            <person name="Kim J.-S."/>
            <person name="Hong S.-B."/>
            <person name="Kwon S.-W."/>
        </authorList>
    </citation>
    <scope>NUCLEOTIDE SEQUENCE [LARGE SCALE GENOMIC DNA]</scope>
    <source>
        <strain evidence="2">26KH-42</strain>
    </source>
</reference>
<gene>
    <name evidence="1" type="ORF">EQG49_02495</name>
</gene>
<evidence type="ECO:0000313" key="1">
    <source>
        <dbReference type="EMBL" id="QBO35412.1"/>
    </source>
</evidence>
<keyword evidence="1" id="KW-0238">DNA-binding</keyword>
<name>A0A4P6YS18_9LACO</name>
<dbReference type="AlphaFoldDB" id="A0A4P6YS18"/>
<dbReference type="EMBL" id="CP037940">
    <property type="protein sequence ID" value="QBO35412.1"/>
    <property type="molecule type" value="Genomic_DNA"/>
</dbReference>
<keyword evidence="2" id="KW-1185">Reference proteome</keyword>